<reference evidence="3" key="1">
    <citation type="journal article" date="2015" name="Proc. Natl. Acad. Sci. U.S.A.">
        <title>Genome sequencing of adzuki bean (Vigna angularis) provides insight into high starch and low fat accumulation and domestication.</title>
        <authorList>
            <person name="Yang K."/>
            <person name="Tian Z."/>
            <person name="Chen C."/>
            <person name="Luo L."/>
            <person name="Zhao B."/>
            <person name="Wang Z."/>
            <person name="Yu L."/>
            <person name="Li Y."/>
            <person name="Sun Y."/>
            <person name="Li W."/>
            <person name="Chen Y."/>
            <person name="Li Y."/>
            <person name="Zhang Y."/>
            <person name="Ai D."/>
            <person name="Zhao J."/>
            <person name="Shang C."/>
            <person name="Ma Y."/>
            <person name="Wu B."/>
            <person name="Wang M."/>
            <person name="Gao L."/>
            <person name="Sun D."/>
            <person name="Zhang P."/>
            <person name="Guo F."/>
            <person name="Wang W."/>
            <person name="Li Y."/>
            <person name="Wang J."/>
            <person name="Varshney R.K."/>
            <person name="Wang J."/>
            <person name="Ling H.Q."/>
            <person name="Wan P."/>
        </authorList>
    </citation>
    <scope>NUCLEOTIDE SEQUENCE</scope>
    <source>
        <strain evidence="3">cv. Jingnong 6</strain>
    </source>
</reference>
<dbReference type="Proteomes" id="UP000053144">
    <property type="component" value="Chromosome 3"/>
</dbReference>
<organism evidence="2 3">
    <name type="scientific">Phaseolus angularis</name>
    <name type="common">Azuki bean</name>
    <name type="synonym">Vigna angularis</name>
    <dbReference type="NCBI Taxonomy" id="3914"/>
    <lineage>
        <taxon>Eukaryota</taxon>
        <taxon>Viridiplantae</taxon>
        <taxon>Streptophyta</taxon>
        <taxon>Embryophyta</taxon>
        <taxon>Tracheophyta</taxon>
        <taxon>Spermatophyta</taxon>
        <taxon>Magnoliopsida</taxon>
        <taxon>eudicotyledons</taxon>
        <taxon>Gunneridae</taxon>
        <taxon>Pentapetalae</taxon>
        <taxon>rosids</taxon>
        <taxon>fabids</taxon>
        <taxon>Fabales</taxon>
        <taxon>Fabaceae</taxon>
        <taxon>Papilionoideae</taxon>
        <taxon>50 kb inversion clade</taxon>
        <taxon>NPAAA clade</taxon>
        <taxon>indigoferoid/millettioid clade</taxon>
        <taxon>Phaseoleae</taxon>
        <taxon>Vigna</taxon>
    </lineage>
</organism>
<gene>
    <name evidence="2" type="ORF">LR48_Vigan03g081500</name>
</gene>
<feature type="compositionally biased region" description="Polar residues" evidence="1">
    <location>
        <begin position="9"/>
        <end position="19"/>
    </location>
</feature>
<evidence type="ECO:0000313" key="2">
    <source>
        <dbReference type="EMBL" id="KOM37433.1"/>
    </source>
</evidence>
<dbReference type="Gramene" id="KOM37433">
    <property type="protein sequence ID" value="KOM37433"/>
    <property type="gene ID" value="LR48_Vigan03g081500"/>
</dbReference>
<dbReference type="EMBL" id="CM003373">
    <property type="protein sequence ID" value="KOM37433.1"/>
    <property type="molecule type" value="Genomic_DNA"/>
</dbReference>
<accession>A0A0L9U3N5</accession>
<sequence length="123" mass="12784">MHERYGGSVETNSFDQKLQGSFKVRSRGTGGDVGGSDGGSTGGESSDAETSMQAERNGGIVVVEDDEGRSGGESNGVIGGSEMHCRERDTNAGTVVESFETGRGSSGGRRNVHSEEEDHASKK</sequence>
<feature type="compositionally biased region" description="Gly residues" evidence="1">
    <location>
        <begin position="28"/>
        <end position="42"/>
    </location>
</feature>
<dbReference type="AlphaFoldDB" id="A0A0L9U3N5"/>
<name>A0A0L9U3N5_PHAAN</name>
<feature type="region of interest" description="Disordered" evidence="1">
    <location>
        <begin position="1"/>
        <end position="123"/>
    </location>
</feature>
<evidence type="ECO:0000313" key="3">
    <source>
        <dbReference type="Proteomes" id="UP000053144"/>
    </source>
</evidence>
<proteinExistence type="predicted"/>
<feature type="compositionally biased region" description="Basic and acidic residues" evidence="1">
    <location>
        <begin position="112"/>
        <end position="123"/>
    </location>
</feature>
<protein>
    <submittedName>
        <fullName evidence="2">Uncharacterized protein</fullName>
    </submittedName>
</protein>
<evidence type="ECO:0000256" key="1">
    <source>
        <dbReference type="SAM" id="MobiDB-lite"/>
    </source>
</evidence>